<dbReference type="PANTHER" id="PTHR30606">
    <property type="entry name" value="LIPID A BIOSYNTHESIS LAUROYL ACYLTRANSFERASE"/>
    <property type="match status" value="1"/>
</dbReference>
<feature type="transmembrane region" description="Helical" evidence="9">
    <location>
        <begin position="28"/>
        <end position="49"/>
    </location>
</feature>
<comment type="catalytic activity">
    <reaction evidence="9">
        <text>an alpha-Kdo-(2-&gt;4)-alpha-Kdo-(2-&gt;6)-lipid IVA + a fatty acyl-[ACP] = an alpha-Kdo-(2-&gt;4)-alpha-Kdo-(2-&gt;6)-(acyl)-lipid IVA + holo-[ACP]</text>
        <dbReference type="Rhea" id="RHEA:69396"/>
        <dbReference type="Rhea" id="RHEA-COMP:9685"/>
        <dbReference type="Rhea" id="RHEA-COMP:14125"/>
        <dbReference type="ChEBI" id="CHEBI:64479"/>
        <dbReference type="ChEBI" id="CHEBI:138651"/>
        <dbReference type="ChEBI" id="CHEBI:176429"/>
        <dbReference type="ChEBI" id="CHEBI:176430"/>
        <dbReference type="EC" id="2.3.1.241"/>
    </reaction>
</comment>
<dbReference type="PANTHER" id="PTHR30606:SF9">
    <property type="entry name" value="LIPID A BIOSYNTHESIS LAUROYLTRANSFERASE"/>
    <property type="match status" value="1"/>
</dbReference>
<keyword evidence="7 9" id="KW-0472">Membrane</keyword>
<comment type="subcellular location">
    <subcellularLocation>
        <location evidence="9">Cell inner membrane</location>
        <topology evidence="9">Single-pass membrane protein</topology>
    </subcellularLocation>
</comment>
<evidence type="ECO:0000256" key="1">
    <source>
        <dbReference type="ARBA" id="ARBA00022475"/>
    </source>
</evidence>
<dbReference type="UniPathway" id="UPA00030"/>
<evidence type="ECO:0000256" key="6">
    <source>
        <dbReference type="ARBA" id="ARBA00022989"/>
    </source>
</evidence>
<evidence type="ECO:0000256" key="9">
    <source>
        <dbReference type="HAMAP-Rule" id="MF_01942"/>
    </source>
</evidence>
<dbReference type="InterPro" id="IPR004960">
    <property type="entry name" value="LipA_acyltrans"/>
</dbReference>
<accession>A0A240EJB5</accession>
<comment type="pathway">
    <text evidence="9">Bacterial outer membrane biogenesis; lipopolysaccharide biosynthesis.</text>
</comment>
<evidence type="ECO:0000256" key="2">
    <source>
        <dbReference type="ARBA" id="ARBA00022519"/>
    </source>
</evidence>
<comment type="similarity">
    <text evidence="9">Belongs to the LpxL/LpxM/LpxP family.</text>
</comment>
<evidence type="ECO:0000256" key="8">
    <source>
        <dbReference type="ARBA" id="ARBA00023315"/>
    </source>
</evidence>
<organism evidence="10 11">
    <name type="scientific">Vibrio thalassae</name>
    <dbReference type="NCBI Taxonomy" id="1243014"/>
    <lineage>
        <taxon>Bacteria</taxon>
        <taxon>Pseudomonadati</taxon>
        <taxon>Pseudomonadota</taxon>
        <taxon>Gammaproteobacteria</taxon>
        <taxon>Vibrionales</taxon>
        <taxon>Vibrionaceae</taxon>
        <taxon>Vibrio</taxon>
    </lineage>
</organism>
<dbReference type="CDD" id="cd07984">
    <property type="entry name" value="LPLAT_LABLAT-like"/>
    <property type="match status" value="1"/>
</dbReference>
<dbReference type="HAMAP" id="MF_01942">
    <property type="entry name" value="Lipid_A_LpxL_LpxP"/>
    <property type="match status" value="1"/>
</dbReference>
<dbReference type="UniPathway" id="UPA00360">
    <property type="reaction ID" value="UER00485"/>
</dbReference>
<dbReference type="GO" id="GO:0036104">
    <property type="term" value="P:Kdo2-lipid A biosynthetic process"/>
    <property type="evidence" value="ECO:0007669"/>
    <property type="project" value="UniProtKB-UniRule"/>
</dbReference>
<name>A0A240EJB5_9VIBR</name>
<evidence type="ECO:0000256" key="5">
    <source>
        <dbReference type="ARBA" id="ARBA00022985"/>
    </source>
</evidence>
<reference evidence="11" key="1">
    <citation type="submission" date="2016-06" db="EMBL/GenBank/DDBJ databases">
        <authorList>
            <person name="Rodrigo-Torres L."/>
            <person name="Arahal R.D."/>
            <person name="Lucena T."/>
        </authorList>
    </citation>
    <scope>NUCLEOTIDE SEQUENCE [LARGE SCALE GENOMIC DNA]</scope>
    <source>
        <strain evidence="11">CECT8203</strain>
    </source>
</reference>
<gene>
    <name evidence="10" type="primary">htrB_2</name>
    <name evidence="9" type="synonym">lpxL</name>
    <name evidence="10" type="ORF">VTH8203_01897</name>
</gene>
<comment type="pathway">
    <text evidence="9">Glycolipid biosynthesis; KDO(2)-lipid A biosynthesis; KDO(2)-lipid A from CMP-3-deoxy-D-manno-octulosonate and lipid IV(A): step 3/4.</text>
</comment>
<dbReference type="InterPro" id="IPR011920">
    <property type="entry name" value="Lipid_A_LpxL_LpxP"/>
</dbReference>
<dbReference type="NCBIfam" id="NF005340">
    <property type="entry name" value="PRK06860.1"/>
    <property type="match status" value="1"/>
</dbReference>
<keyword evidence="5 9" id="KW-0448">Lipopolysaccharide biosynthesis</keyword>
<dbReference type="GO" id="GO:0009245">
    <property type="term" value="P:lipid A biosynthetic process"/>
    <property type="evidence" value="ECO:0007669"/>
    <property type="project" value="InterPro"/>
</dbReference>
<dbReference type="PIRSF" id="PIRSF026649">
    <property type="entry name" value="MsbB"/>
    <property type="match status" value="1"/>
</dbReference>
<evidence type="ECO:0000256" key="7">
    <source>
        <dbReference type="ARBA" id="ARBA00023136"/>
    </source>
</evidence>
<dbReference type="GO" id="GO:0009103">
    <property type="term" value="P:lipopolysaccharide biosynthetic process"/>
    <property type="evidence" value="ECO:0007669"/>
    <property type="project" value="UniProtKB-UniRule"/>
</dbReference>
<evidence type="ECO:0000313" key="11">
    <source>
        <dbReference type="Proteomes" id="UP000219336"/>
    </source>
</evidence>
<keyword evidence="4 9" id="KW-0812">Transmembrane</keyword>
<keyword evidence="3 9" id="KW-0808">Transferase</keyword>
<dbReference type="NCBIfam" id="TIGR02207">
    <property type="entry name" value="lipid_A_htrB"/>
    <property type="match status" value="1"/>
</dbReference>
<evidence type="ECO:0000256" key="4">
    <source>
        <dbReference type="ARBA" id="ARBA00022692"/>
    </source>
</evidence>
<proteinExistence type="inferred from homology"/>
<keyword evidence="1 9" id="KW-1003">Cell membrane</keyword>
<keyword evidence="2 9" id="KW-0997">Cell inner membrane</keyword>
<sequence>MAIQRETLTMNIVKRPQFSMRMLAPKYWGIWCAFGLLAVIVNVLPYPLLRVLGTGTGLLAKKILKKRSHVAAQNLALCFPNYTPQQRDLILRNTFKRTGMALFETGMAWFWPDWRLRRISSVVDRETLLQQEDAGRGTLVVCSHHLNLEMTASIFGQFAQGFGVYRPHSNLVYEFIQHRGRTRSGHQMIDRTDVRTMLRVLKKGYRLWYLPDHDYGHHNSVFAPFFAVQHAAVTAGPSVLIDATNCAVISGVTVLEDNHYTLHIGKDLSPQIPRRDPETTAKVLNKELEVMIKRDIPAWMWLHKRFKTRPEGAASLYT</sequence>
<keyword evidence="6 9" id="KW-1133">Transmembrane helix</keyword>
<dbReference type="GO" id="GO:0005886">
    <property type="term" value="C:plasma membrane"/>
    <property type="evidence" value="ECO:0007669"/>
    <property type="project" value="UniProtKB-SubCell"/>
</dbReference>
<keyword evidence="8 9" id="KW-0012">Acyltransferase</keyword>
<protein>
    <recommendedName>
        <fullName evidence="9">Lipid A biosynthesis acyltransferase</fullName>
        <ecNumber evidence="9">2.3.1.241</ecNumber>
    </recommendedName>
    <alternativeName>
        <fullName evidence="9">Kdo(2)-lipid IV(A) acyltransferase</fullName>
    </alternativeName>
</protein>
<evidence type="ECO:0000256" key="3">
    <source>
        <dbReference type="ARBA" id="ARBA00022679"/>
    </source>
</evidence>
<dbReference type="Pfam" id="PF03279">
    <property type="entry name" value="Lip_A_acyltrans"/>
    <property type="match status" value="1"/>
</dbReference>
<feature type="short sequence motif" description="HXXXXD motif" evidence="9">
    <location>
        <begin position="144"/>
        <end position="149"/>
    </location>
</feature>
<dbReference type="EC" id="2.3.1.241" evidence="9"/>
<keyword evidence="11" id="KW-1185">Reference proteome</keyword>
<comment type="function">
    <text evidence="9">Catalyzes the transfer of an acyl chain from an acyl-[acyl-carrier-protein] (ACP) to a Kdo(2)-lipid IV(A) to form a Kdo(2)-(acyl)-lipid IV(A).</text>
</comment>
<evidence type="ECO:0000313" key="10">
    <source>
        <dbReference type="EMBL" id="SNX48279.1"/>
    </source>
</evidence>
<dbReference type="Proteomes" id="UP000219336">
    <property type="component" value="Unassembled WGS sequence"/>
</dbReference>
<dbReference type="AlphaFoldDB" id="A0A240EJB5"/>
<dbReference type="GO" id="GO:0008913">
    <property type="term" value="F:Kdo2-lipid IVA acyltransferase activity"/>
    <property type="evidence" value="ECO:0007669"/>
    <property type="project" value="UniProtKB-EC"/>
</dbReference>
<dbReference type="EMBL" id="OANU01000023">
    <property type="protein sequence ID" value="SNX48279.1"/>
    <property type="molecule type" value="Genomic_DNA"/>
</dbReference>